<accession>A0A437LZ54</accession>
<keyword evidence="2" id="KW-1185">Reference proteome</keyword>
<reference evidence="1 2" key="1">
    <citation type="submission" date="2019-01" db="EMBL/GenBank/DDBJ databases">
        <authorList>
            <person name="Chen W.-M."/>
        </authorList>
    </citation>
    <scope>NUCLEOTIDE SEQUENCE [LARGE SCALE GENOMIC DNA]</scope>
    <source>
        <strain evidence="1 2">CCP-6</strain>
    </source>
</reference>
<dbReference type="EMBL" id="SACL01000013">
    <property type="protein sequence ID" value="RVT90645.1"/>
    <property type="molecule type" value="Genomic_DNA"/>
</dbReference>
<dbReference type="InterPro" id="IPR045386">
    <property type="entry name" value="DUF6525"/>
</dbReference>
<organism evidence="1 2">
    <name type="scientific">Rhodovarius crocodyli</name>
    <dbReference type="NCBI Taxonomy" id="1979269"/>
    <lineage>
        <taxon>Bacteria</taxon>
        <taxon>Pseudomonadati</taxon>
        <taxon>Pseudomonadota</taxon>
        <taxon>Alphaproteobacteria</taxon>
        <taxon>Acetobacterales</taxon>
        <taxon>Roseomonadaceae</taxon>
        <taxon>Rhodovarius</taxon>
    </lineage>
</organism>
<evidence type="ECO:0000313" key="2">
    <source>
        <dbReference type="Proteomes" id="UP000282957"/>
    </source>
</evidence>
<sequence length="111" mass="12470">MPDTDNDLTSRSGRWRRMAGDDWAAFDALPPAIRARASQHAYDPWAVNLLALWRLFRRQTASTARAERRLLNHLDRLEALERQAFAEGHARAHGVPLPHLAAAVGVLRARG</sequence>
<proteinExistence type="predicted"/>
<comment type="caution">
    <text evidence="1">The sequence shown here is derived from an EMBL/GenBank/DDBJ whole genome shotgun (WGS) entry which is preliminary data.</text>
</comment>
<evidence type="ECO:0000313" key="1">
    <source>
        <dbReference type="EMBL" id="RVT90645.1"/>
    </source>
</evidence>
<dbReference type="AlphaFoldDB" id="A0A437LZ54"/>
<dbReference type="Pfam" id="PF20135">
    <property type="entry name" value="DUF6525"/>
    <property type="match status" value="1"/>
</dbReference>
<name>A0A437LZ54_9PROT</name>
<gene>
    <name evidence="1" type="ORF">EOD42_23740</name>
</gene>
<protein>
    <submittedName>
        <fullName evidence="1">Uncharacterized protein</fullName>
    </submittedName>
</protein>
<dbReference type="Proteomes" id="UP000282957">
    <property type="component" value="Unassembled WGS sequence"/>
</dbReference>
<dbReference type="OrthoDB" id="7267739at2"/>
<dbReference type="RefSeq" id="WP_127790088.1">
    <property type="nucleotide sequence ID" value="NZ_SACL01000013.1"/>
</dbReference>